<feature type="domain" description="Mce/MlaD" evidence="9">
    <location>
        <begin position="77"/>
        <end position="168"/>
    </location>
</feature>
<keyword evidence="4 8" id="KW-0812">Transmembrane</keyword>
<comment type="subcellular location">
    <subcellularLocation>
        <location evidence="1">Cell inner membrane</location>
    </subcellularLocation>
</comment>
<dbReference type="AlphaFoldDB" id="A0A446ZHU1"/>
<evidence type="ECO:0000256" key="1">
    <source>
        <dbReference type="ARBA" id="ARBA00004533"/>
    </source>
</evidence>
<dbReference type="EMBL" id="LS999521">
    <property type="protein sequence ID" value="VAX44028.1"/>
    <property type="molecule type" value="Genomic_DNA"/>
</dbReference>
<evidence type="ECO:0000259" key="9">
    <source>
        <dbReference type="Pfam" id="PF02470"/>
    </source>
</evidence>
<evidence type="ECO:0000313" key="11">
    <source>
        <dbReference type="Proteomes" id="UP000294355"/>
    </source>
</evidence>
<organism evidence="10 11">
    <name type="scientific">Acinetobacter calcoaceticus</name>
    <dbReference type="NCBI Taxonomy" id="471"/>
    <lineage>
        <taxon>Bacteria</taxon>
        <taxon>Pseudomonadati</taxon>
        <taxon>Pseudomonadota</taxon>
        <taxon>Gammaproteobacteria</taxon>
        <taxon>Moraxellales</taxon>
        <taxon>Moraxellaceae</taxon>
        <taxon>Acinetobacter</taxon>
        <taxon>Acinetobacter calcoaceticus/baumannii complex</taxon>
    </lineage>
</organism>
<feature type="domain" description="Mce/MlaD" evidence="9">
    <location>
        <begin position="193"/>
        <end position="261"/>
    </location>
</feature>
<dbReference type="InterPro" id="IPR003399">
    <property type="entry name" value="Mce/MlaD"/>
</dbReference>
<evidence type="ECO:0000256" key="3">
    <source>
        <dbReference type="ARBA" id="ARBA00022519"/>
    </source>
</evidence>
<keyword evidence="5 8" id="KW-1133">Transmembrane helix</keyword>
<gene>
    <name evidence="10" type="primary">pqiB</name>
    <name evidence="10" type="ORF">AC2117_01207</name>
</gene>
<reference evidence="10 11" key="1">
    <citation type="submission" date="2018-08" db="EMBL/GenBank/DDBJ databases">
        <authorList>
            <person name="Gonzaga-Molto A."/>
        </authorList>
    </citation>
    <scope>NUCLEOTIDE SEQUENCE [LARGE SCALE GENOMIC DNA]</scope>
    <source>
        <strain evidence="10">Acinetobacter calcoaceticus str. 2117</strain>
    </source>
</reference>
<accession>A0A446ZHU1</accession>
<evidence type="ECO:0000256" key="8">
    <source>
        <dbReference type="SAM" id="Phobius"/>
    </source>
</evidence>
<sequence precursor="true">MILLIPVNKRTMSMSENEITTGNSDHRDTDVELDSMNDLPEPQEKKSRWKPLLIWLIPLIALLIALSLAVKALLSHGPTIDVSFRTAEGLVAGKTTVRYKQVDIGVVRQIDLSDDRSHVIARIDLRKGASNFAAKDSRFWVVRPRIGTSGVSGIDTLLSGSYIEVDGGKSEEDKFEFTGLEVPPVISSDVPGKVFFLNADDLGSLDIGSPIYYRRINVGQITAYKLSNDGKNVELQTFIRAPYDKFVTTDARFWQASGIDVTLNASGFNLDTQSLASIVAGGIAFGFPEGSHATMAANQSRFNLWDSKSDALKEPDGQARGVIMYFDHSLRGLTVGAPIDFMGIEIGNVKSINAEFYDHYKQIRMRVEAVIYPSRVENGQALNPNSEIFKDFVEHGWRAQMRTGNLLTGQNYIALDRFPKAKPATLQILGDNRVVIPTTPTELSGLQAQVSQIADKLTKFPLVEIGQDVRKTLNNMNTAIESTDKLVKQLDGKVAPGLQATLDDVRKTVRSSESILSSDAPLQQDVRKALQQMTRAAASLQLMSDYIEQHPESIIRGKTPETDDEK</sequence>
<dbReference type="Pfam" id="PF02470">
    <property type="entry name" value="MlaD"/>
    <property type="match status" value="3"/>
</dbReference>
<dbReference type="PANTHER" id="PTHR30462">
    <property type="entry name" value="INTERMEMBRANE TRANSPORT PROTEIN PQIB-RELATED"/>
    <property type="match status" value="1"/>
</dbReference>
<dbReference type="GO" id="GO:0005886">
    <property type="term" value="C:plasma membrane"/>
    <property type="evidence" value="ECO:0007669"/>
    <property type="project" value="UniProtKB-SubCell"/>
</dbReference>
<protein>
    <submittedName>
        <fullName evidence="10">Paraquat-inducible protein B</fullName>
    </submittedName>
</protein>
<dbReference type="Proteomes" id="UP000294355">
    <property type="component" value="Chromosome"/>
</dbReference>
<dbReference type="PANTHER" id="PTHR30462:SF0">
    <property type="entry name" value="INTERMEMBRANE TRANSPORT PROTEIN YEBT"/>
    <property type="match status" value="1"/>
</dbReference>
<feature type="transmembrane region" description="Helical" evidence="8">
    <location>
        <begin position="52"/>
        <end position="74"/>
    </location>
</feature>
<keyword evidence="6 8" id="KW-0472">Membrane</keyword>
<keyword evidence="2" id="KW-1003">Cell membrane</keyword>
<evidence type="ECO:0000256" key="7">
    <source>
        <dbReference type="SAM" id="MobiDB-lite"/>
    </source>
</evidence>
<evidence type="ECO:0000256" key="4">
    <source>
        <dbReference type="ARBA" id="ARBA00022692"/>
    </source>
</evidence>
<name>A0A446ZHU1_ACICA</name>
<evidence type="ECO:0000256" key="2">
    <source>
        <dbReference type="ARBA" id="ARBA00022475"/>
    </source>
</evidence>
<keyword evidence="3" id="KW-0997">Cell inner membrane</keyword>
<feature type="region of interest" description="Disordered" evidence="7">
    <location>
        <begin position="15"/>
        <end position="43"/>
    </location>
</feature>
<evidence type="ECO:0000256" key="6">
    <source>
        <dbReference type="ARBA" id="ARBA00023136"/>
    </source>
</evidence>
<dbReference type="InterPro" id="IPR051800">
    <property type="entry name" value="PqiA-PqiB_transport"/>
</dbReference>
<proteinExistence type="predicted"/>
<evidence type="ECO:0000313" key="10">
    <source>
        <dbReference type="EMBL" id="VAX44028.1"/>
    </source>
</evidence>
<evidence type="ECO:0000256" key="5">
    <source>
        <dbReference type="ARBA" id="ARBA00022989"/>
    </source>
</evidence>
<feature type="domain" description="Mce/MlaD" evidence="9">
    <location>
        <begin position="322"/>
        <end position="416"/>
    </location>
</feature>